<dbReference type="RefSeq" id="WP_158357619.1">
    <property type="nucleotide sequence ID" value="NZ_JAOQJF010000004.1"/>
</dbReference>
<dbReference type="SMART" id="SM00530">
    <property type="entry name" value="HTH_XRE"/>
    <property type="match status" value="1"/>
</dbReference>
<proteinExistence type="predicted"/>
<protein>
    <submittedName>
        <fullName evidence="2">Helix-turn-helix domain-containing protein</fullName>
    </submittedName>
</protein>
<dbReference type="PROSITE" id="PS50943">
    <property type="entry name" value="HTH_CROC1"/>
    <property type="match status" value="1"/>
</dbReference>
<comment type="caution">
    <text evidence="2">The sequence shown here is derived from an EMBL/GenBank/DDBJ whole genome shotgun (WGS) entry which is preliminary data.</text>
</comment>
<reference evidence="2 3" key="1">
    <citation type="journal article" date="2021" name="ISME Commun">
        <title>Automated analysis of genomic sequences facilitates high-throughput and comprehensive description of bacteria.</title>
        <authorList>
            <person name="Hitch T.C.A."/>
        </authorList>
    </citation>
    <scope>NUCLEOTIDE SEQUENCE [LARGE SCALE GENOMIC DNA]</scope>
    <source>
        <strain evidence="3">f_CCE</strain>
    </source>
</reference>
<evidence type="ECO:0000313" key="3">
    <source>
        <dbReference type="Proteomes" id="UP001652395"/>
    </source>
</evidence>
<name>A0ABT2UXR2_9FIRM</name>
<organism evidence="2 3">
    <name type="scientific">Alitiscatomonas aceti</name>
    <dbReference type="NCBI Taxonomy" id="2981724"/>
    <lineage>
        <taxon>Bacteria</taxon>
        <taxon>Bacillati</taxon>
        <taxon>Bacillota</taxon>
        <taxon>Clostridia</taxon>
        <taxon>Lachnospirales</taxon>
        <taxon>Lachnospiraceae</taxon>
        <taxon>Alitiscatomonas</taxon>
    </lineage>
</organism>
<gene>
    <name evidence="2" type="ORF">OCV69_02695</name>
</gene>
<dbReference type="CDD" id="cd00093">
    <property type="entry name" value="HTH_XRE"/>
    <property type="match status" value="1"/>
</dbReference>
<dbReference type="InterPro" id="IPR010982">
    <property type="entry name" value="Lambda_DNA-bd_dom_sf"/>
</dbReference>
<sequence length="147" mass="16942">MNNRIALLRKTLSLTMEEFGKRVGVTRSAISNIENGKRNLTDQMILSICREFNVNENWIKTGQGEMFTPEPENEFDVFAKNFNLNDFERNFLEKYLKLSKQEREAVTIFIESLTNNTMGAFLGMIPKTPEELESQYPPVSDSTHKAI</sequence>
<keyword evidence="3" id="KW-1185">Reference proteome</keyword>
<accession>A0ABT2UXR2</accession>
<dbReference type="SUPFAM" id="SSF47413">
    <property type="entry name" value="lambda repressor-like DNA-binding domains"/>
    <property type="match status" value="1"/>
</dbReference>
<evidence type="ECO:0000313" key="2">
    <source>
        <dbReference type="EMBL" id="MCU6798851.1"/>
    </source>
</evidence>
<evidence type="ECO:0000259" key="1">
    <source>
        <dbReference type="PROSITE" id="PS50943"/>
    </source>
</evidence>
<feature type="domain" description="HTH cro/C1-type" evidence="1">
    <location>
        <begin position="5"/>
        <end position="59"/>
    </location>
</feature>
<dbReference type="Pfam" id="PF12844">
    <property type="entry name" value="HTH_19"/>
    <property type="match status" value="1"/>
</dbReference>
<dbReference type="Proteomes" id="UP001652395">
    <property type="component" value="Unassembled WGS sequence"/>
</dbReference>
<dbReference type="InterPro" id="IPR001387">
    <property type="entry name" value="Cro/C1-type_HTH"/>
</dbReference>
<dbReference type="Gene3D" id="1.10.260.40">
    <property type="entry name" value="lambda repressor-like DNA-binding domains"/>
    <property type="match status" value="1"/>
</dbReference>
<dbReference type="EMBL" id="JAOQJF010000004">
    <property type="protein sequence ID" value="MCU6798851.1"/>
    <property type="molecule type" value="Genomic_DNA"/>
</dbReference>